<dbReference type="Proteomes" id="UP000266239">
    <property type="component" value="Unassembled WGS sequence"/>
</dbReference>
<evidence type="ECO:0000313" key="8">
    <source>
        <dbReference type="EMBL" id="RHY40558.1"/>
    </source>
</evidence>
<evidence type="ECO:0000259" key="2">
    <source>
        <dbReference type="Pfam" id="PF14727"/>
    </source>
</evidence>
<dbReference type="InterPro" id="IPR028073">
    <property type="entry name" value="PHTB1_N_dom"/>
</dbReference>
<dbReference type="InterPro" id="IPR055364">
    <property type="entry name" value="PTHB1_CtH_dom"/>
</dbReference>
<dbReference type="Pfam" id="PF23338">
    <property type="entry name" value="PTHB1_hp"/>
    <property type="match status" value="1"/>
</dbReference>
<feature type="compositionally biased region" description="Basic and acidic residues" evidence="1">
    <location>
        <begin position="11"/>
        <end position="21"/>
    </location>
</feature>
<dbReference type="GO" id="GO:0060271">
    <property type="term" value="P:cilium assembly"/>
    <property type="evidence" value="ECO:0007669"/>
    <property type="project" value="TreeGrafter"/>
</dbReference>
<evidence type="ECO:0000313" key="7">
    <source>
        <dbReference type="EMBL" id="RHY04337.1"/>
    </source>
</evidence>
<dbReference type="Pfam" id="PF23337">
    <property type="entry name" value="PTHB1_pf"/>
    <property type="match status" value="1"/>
</dbReference>
<comment type="caution">
    <text evidence="7">The sequence shown here is derived from an EMBL/GenBank/DDBJ whole genome shotgun (WGS) entry which is preliminary data.</text>
</comment>
<dbReference type="Pfam" id="PF14728">
    <property type="entry name" value="PTHB1_GAE"/>
    <property type="match status" value="1"/>
</dbReference>
<dbReference type="EMBL" id="QUTA01008238">
    <property type="protein sequence ID" value="RHY04337.1"/>
    <property type="molecule type" value="Genomic_DNA"/>
</dbReference>
<dbReference type="InterPro" id="IPR026511">
    <property type="entry name" value="PTHB1"/>
</dbReference>
<dbReference type="PANTHER" id="PTHR20991">
    <property type="entry name" value="PARATHYROID HORMONE-RESPONSIVE B1 GENE"/>
    <property type="match status" value="1"/>
</dbReference>
<dbReference type="InterPro" id="IPR028074">
    <property type="entry name" value="PHTB1_GAE_dom"/>
</dbReference>
<feature type="region of interest" description="Disordered" evidence="1">
    <location>
        <begin position="606"/>
        <end position="631"/>
    </location>
</feature>
<dbReference type="PANTHER" id="PTHR20991:SF0">
    <property type="entry name" value="PROTEIN PTHB1"/>
    <property type="match status" value="1"/>
</dbReference>
<evidence type="ECO:0000256" key="1">
    <source>
        <dbReference type="SAM" id="MobiDB-lite"/>
    </source>
</evidence>
<evidence type="ECO:0000259" key="3">
    <source>
        <dbReference type="Pfam" id="PF14728"/>
    </source>
</evidence>
<dbReference type="Pfam" id="PF23339">
    <property type="entry name" value="PTHB1_CtH"/>
    <property type="match status" value="1"/>
</dbReference>
<feature type="domain" description="PTHB1 GAE" evidence="3">
    <location>
        <begin position="214"/>
        <end position="301"/>
    </location>
</feature>
<feature type="compositionally biased region" description="Basic and acidic residues" evidence="1">
    <location>
        <begin position="622"/>
        <end position="631"/>
    </location>
</feature>
<feature type="region of interest" description="Disordered" evidence="1">
    <location>
        <begin position="1"/>
        <end position="21"/>
    </location>
</feature>
<organism evidence="7 9">
    <name type="scientific">Aphanomyces astaci</name>
    <name type="common">Crayfish plague agent</name>
    <dbReference type="NCBI Taxonomy" id="112090"/>
    <lineage>
        <taxon>Eukaryota</taxon>
        <taxon>Sar</taxon>
        <taxon>Stramenopiles</taxon>
        <taxon>Oomycota</taxon>
        <taxon>Saprolegniomycetes</taxon>
        <taxon>Saprolegniales</taxon>
        <taxon>Verrucalvaceae</taxon>
        <taxon>Aphanomyces</taxon>
    </lineage>
</organism>
<gene>
    <name evidence="7" type="ORF">DYB25_002347</name>
    <name evidence="8" type="ORF">DYB34_003863</name>
</gene>
<sequence length="631" mass="69080">MATSVVLKKKHNDDGAKQDAKEAKGVTAVKALHSEWRANLGELVLDIRTGKFHWEVRARSFDVVVLGEFSLFCLTPSGDVCFHKRLGFHPSSLCLGIDGMVVSLDDDGRLSVNYLGTDPPTTSVMASDAKEVNYEEMDEEHRTLLNIIRRSQGERRTEPKERVLLRAQVPALLDPPSLHTEADLRTFTGRENADDNVTTDGDVVTGPDHKPVALTMRVYVTYTGSNVLNNVTIAITPPANVIVCGPSSILLDSIDGKAGTPLILPIVLRPSASVMPSSLDVIISAAYTLESGQPRTSLCTVKLPMCMMCRLIPPVKASTFKVLLRATPDWAKQVTGSAANVLSFQYYNGIDVTILVSKNAGRYRIQSTELDALWMVSNELVDRLLLLHVQQTQGDDDDDPSALPPPLHIQYQEPLPLADFFAAIDEHFAVRTETAELHAELNDRAHQFRVIQKRLLVRYKDRSPSPLNCLDMLLHGTYSQLLDLSRRVDHVQSKVHVSANRLACSVHLLLMLIRYKFDLDDDNFAVLSAHLSPRVADAWEESTETAMTDLLKTALAVKKENAAAVAVGVPVELVLPEDTKKLKKHITIVCDRLSKGGRLVGGATSAAAAAGKSDANDDDGGKEEKDSGAKP</sequence>
<proteinExistence type="predicted"/>
<dbReference type="InterPro" id="IPR055362">
    <property type="entry name" value="PTHB1_pf_dom"/>
</dbReference>
<accession>A0A397AFB4</accession>
<evidence type="ECO:0000313" key="9">
    <source>
        <dbReference type="Proteomes" id="UP000266239"/>
    </source>
</evidence>
<dbReference type="GO" id="GO:0034464">
    <property type="term" value="C:BBSome"/>
    <property type="evidence" value="ECO:0007669"/>
    <property type="project" value="InterPro"/>
</dbReference>
<feature type="domain" description="PTHB1 hairpin" evidence="5">
    <location>
        <begin position="414"/>
        <end position="516"/>
    </location>
</feature>
<dbReference type="Pfam" id="PF14727">
    <property type="entry name" value="PHTB1_N"/>
    <property type="match status" value="1"/>
</dbReference>
<feature type="domain" description="PTHB1 N-terminal" evidence="2">
    <location>
        <begin position="18"/>
        <end position="94"/>
    </location>
</feature>
<dbReference type="EMBL" id="QUTB01009796">
    <property type="protein sequence ID" value="RHY40558.1"/>
    <property type="molecule type" value="Genomic_DNA"/>
</dbReference>
<evidence type="ECO:0008006" key="11">
    <source>
        <dbReference type="Google" id="ProtNLM"/>
    </source>
</evidence>
<dbReference type="VEuPathDB" id="FungiDB:H257_17226"/>
<protein>
    <recommendedName>
        <fullName evidence="11">PTHB1 C-terminal domain-containing protein</fullName>
    </recommendedName>
</protein>
<name>A0A397AFB4_APHAT</name>
<feature type="domain" description="PTHB1 platform" evidence="4">
    <location>
        <begin position="304"/>
        <end position="385"/>
    </location>
</feature>
<dbReference type="AlphaFoldDB" id="A0A397AFB4"/>
<dbReference type="InterPro" id="IPR055363">
    <property type="entry name" value="PTHB1_hp_dom"/>
</dbReference>
<dbReference type="Proteomes" id="UP000283543">
    <property type="component" value="Unassembled WGS sequence"/>
</dbReference>
<evidence type="ECO:0000259" key="4">
    <source>
        <dbReference type="Pfam" id="PF23337"/>
    </source>
</evidence>
<evidence type="ECO:0000259" key="6">
    <source>
        <dbReference type="Pfam" id="PF23339"/>
    </source>
</evidence>
<evidence type="ECO:0000259" key="5">
    <source>
        <dbReference type="Pfam" id="PF23338"/>
    </source>
</evidence>
<feature type="domain" description="PTHB1 C-terminal helix bundle" evidence="6">
    <location>
        <begin position="519"/>
        <end position="593"/>
    </location>
</feature>
<evidence type="ECO:0000313" key="10">
    <source>
        <dbReference type="Proteomes" id="UP000283543"/>
    </source>
</evidence>
<reference evidence="9 10" key="1">
    <citation type="submission" date="2018-08" db="EMBL/GenBank/DDBJ databases">
        <title>Aphanomyces genome sequencing and annotation.</title>
        <authorList>
            <person name="Minardi D."/>
            <person name="Oidtmann B."/>
            <person name="Van Der Giezen M."/>
            <person name="Studholme D.J."/>
        </authorList>
    </citation>
    <scope>NUCLEOTIDE SEQUENCE [LARGE SCALE GENOMIC DNA]</scope>
    <source>
        <strain evidence="8 10">Si</strain>
        <strain evidence="7 9">Yx</strain>
    </source>
</reference>
<dbReference type="GO" id="GO:0016020">
    <property type="term" value="C:membrane"/>
    <property type="evidence" value="ECO:0007669"/>
    <property type="project" value="TreeGrafter"/>
</dbReference>